<dbReference type="eggNOG" id="COG2452">
    <property type="taxonomic scope" value="Bacteria"/>
</dbReference>
<dbReference type="NCBIfam" id="TIGR01764">
    <property type="entry name" value="excise"/>
    <property type="match status" value="1"/>
</dbReference>
<keyword evidence="2" id="KW-0238">DNA-binding</keyword>
<dbReference type="Pfam" id="PF12728">
    <property type="entry name" value="HTH_17"/>
    <property type="match status" value="1"/>
</dbReference>
<evidence type="ECO:0000259" key="1">
    <source>
        <dbReference type="Pfam" id="PF12728"/>
    </source>
</evidence>
<protein>
    <submittedName>
        <fullName evidence="2">DNA-binding protein</fullName>
    </submittedName>
</protein>
<evidence type="ECO:0000313" key="2">
    <source>
        <dbReference type="EMBL" id="KGO83387.1"/>
    </source>
</evidence>
<dbReference type="InterPro" id="IPR041657">
    <property type="entry name" value="HTH_17"/>
</dbReference>
<dbReference type="RefSeq" id="WP_035131264.1">
    <property type="nucleotide sequence ID" value="NZ_JRLV01000003.1"/>
</dbReference>
<name>A0A0A2LSS2_9FLAO</name>
<dbReference type="STRING" id="1406840.Q763_02125"/>
<organism evidence="2 3">
    <name type="scientific">Flavobacterium beibuense F44-8</name>
    <dbReference type="NCBI Taxonomy" id="1406840"/>
    <lineage>
        <taxon>Bacteria</taxon>
        <taxon>Pseudomonadati</taxon>
        <taxon>Bacteroidota</taxon>
        <taxon>Flavobacteriia</taxon>
        <taxon>Flavobacteriales</taxon>
        <taxon>Flavobacteriaceae</taxon>
        <taxon>Flavobacterium</taxon>
    </lineage>
</organism>
<dbReference type="GO" id="GO:0003677">
    <property type="term" value="F:DNA binding"/>
    <property type="evidence" value="ECO:0007669"/>
    <property type="project" value="UniProtKB-KW"/>
</dbReference>
<dbReference type="AlphaFoldDB" id="A0A0A2LSS2"/>
<accession>A0A0A2LSS2</accession>
<dbReference type="InterPro" id="IPR010093">
    <property type="entry name" value="SinI_DNA-bd"/>
</dbReference>
<keyword evidence="3" id="KW-1185">Reference proteome</keyword>
<proteinExistence type="predicted"/>
<gene>
    <name evidence="2" type="ORF">Q763_02125</name>
</gene>
<feature type="domain" description="Helix-turn-helix" evidence="1">
    <location>
        <begin position="69"/>
        <end position="115"/>
    </location>
</feature>
<dbReference type="Proteomes" id="UP000030129">
    <property type="component" value="Unassembled WGS sequence"/>
</dbReference>
<dbReference type="EMBL" id="JRLV01000003">
    <property type="protein sequence ID" value="KGO83387.1"/>
    <property type="molecule type" value="Genomic_DNA"/>
</dbReference>
<reference evidence="2 3" key="1">
    <citation type="submission" date="2013-09" db="EMBL/GenBank/DDBJ databases">
        <authorList>
            <person name="Zeng Z."/>
            <person name="Chen C."/>
        </authorList>
    </citation>
    <scope>NUCLEOTIDE SEQUENCE [LARGE SCALE GENOMIC DNA]</scope>
    <source>
        <strain evidence="2 3">F44-8</strain>
    </source>
</reference>
<evidence type="ECO:0000313" key="3">
    <source>
        <dbReference type="Proteomes" id="UP000030129"/>
    </source>
</evidence>
<sequence length="187" mass="21419">MSTNIRIKKICEFCLQEFTAKKTTTKYCSHKCNSRAYKAAQRQEKIDKTNAQTSRLLSGDLEKITQREFLSITQAGRIFGISRRTIYRLIDRGHLNIAKFGTRTVLRKCDMEAFFAVPIIPQKLEPVQAFPGIEHCYTIGQAQTEFNVSPAALYHLLHRHGIVKYCIGKFTYVPKAELDVIFNAVEL</sequence>
<comment type="caution">
    <text evidence="2">The sequence shown here is derived from an EMBL/GenBank/DDBJ whole genome shotgun (WGS) entry which is preliminary data.</text>
</comment>